<comment type="caution">
    <text evidence="1">The sequence shown here is derived from an EMBL/GenBank/DDBJ whole genome shotgun (WGS) entry which is preliminary data.</text>
</comment>
<name>A0A4Y2D9J5_ARAVE</name>
<dbReference type="OrthoDB" id="6429252at2759"/>
<dbReference type="Gene3D" id="3.30.420.10">
    <property type="entry name" value="Ribonuclease H-like superfamily/Ribonuclease H"/>
    <property type="match status" value="1"/>
</dbReference>
<dbReference type="SUPFAM" id="SSF53098">
    <property type="entry name" value="Ribonuclease H-like"/>
    <property type="match status" value="1"/>
</dbReference>
<organism evidence="1 2">
    <name type="scientific">Araneus ventricosus</name>
    <name type="common">Orbweaver spider</name>
    <name type="synonym">Epeira ventricosa</name>
    <dbReference type="NCBI Taxonomy" id="182803"/>
    <lineage>
        <taxon>Eukaryota</taxon>
        <taxon>Metazoa</taxon>
        <taxon>Ecdysozoa</taxon>
        <taxon>Arthropoda</taxon>
        <taxon>Chelicerata</taxon>
        <taxon>Arachnida</taxon>
        <taxon>Araneae</taxon>
        <taxon>Araneomorphae</taxon>
        <taxon>Entelegynae</taxon>
        <taxon>Araneoidea</taxon>
        <taxon>Araneidae</taxon>
        <taxon>Araneus</taxon>
    </lineage>
</organism>
<proteinExistence type="predicted"/>
<keyword evidence="2" id="KW-1185">Reference proteome</keyword>
<sequence length="137" mass="15078">MPAEDESDASLYLDGEVTEYSAEETFSVTDLEDHPVHEEYTESNSNTNKSRVCFQWIPSHVGVFGNEEAEVLAKEGSALPSATSSELFTSEMHSIYKAKANSVWKNPPHMIGMPGTVLVCISGRRHKIRSDCIGQVA</sequence>
<dbReference type="InterPro" id="IPR012337">
    <property type="entry name" value="RNaseH-like_sf"/>
</dbReference>
<evidence type="ECO:0000313" key="2">
    <source>
        <dbReference type="Proteomes" id="UP000499080"/>
    </source>
</evidence>
<dbReference type="EMBL" id="BGPR01000326">
    <property type="protein sequence ID" value="GBM13370.1"/>
    <property type="molecule type" value="Genomic_DNA"/>
</dbReference>
<dbReference type="InterPro" id="IPR036397">
    <property type="entry name" value="RNaseH_sf"/>
</dbReference>
<dbReference type="AlphaFoldDB" id="A0A4Y2D9J5"/>
<accession>A0A4Y2D9J5</accession>
<dbReference type="GO" id="GO:0003676">
    <property type="term" value="F:nucleic acid binding"/>
    <property type="evidence" value="ECO:0007669"/>
    <property type="project" value="InterPro"/>
</dbReference>
<evidence type="ECO:0000313" key="1">
    <source>
        <dbReference type="EMBL" id="GBM13370.1"/>
    </source>
</evidence>
<reference evidence="1 2" key="1">
    <citation type="journal article" date="2019" name="Sci. Rep.">
        <title>Orb-weaving spider Araneus ventricosus genome elucidates the spidroin gene catalogue.</title>
        <authorList>
            <person name="Kono N."/>
            <person name="Nakamura H."/>
            <person name="Ohtoshi R."/>
            <person name="Moran D.A.P."/>
            <person name="Shinohara A."/>
            <person name="Yoshida Y."/>
            <person name="Fujiwara M."/>
            <person name="Mori M."/>
            <person name="Tomita M."/>
            <person name="Arakawa K."/>
        </authorList>
    </citation>
    <scope>NUCLEOTIDE SEQUENCE [LARGE SCALE GENOMIC DNA]</scope>
</reference>
<protein>
    <submittedName>
        <fullName evidence="1">Uncharacterized protein</fullName>
    </submittedName>
</protein>
<dbReference type="Proteomes" id="UP000499080">
    <property type="component" value="Unassembled WGS sequence"/>
</dbReference>
<gene>
    <name evidence="1" type="ORF">AVEN_159787_1</name>
</gene>